<feature type="region of interest" description="Disordered" evidence="1">
    <location>
        <begin position="1"/>
        <end position="35"/>
    </location>
</feature>
<gene>
    <name evidence="2" type="ORF">VHEMI07551</name>
</gene>
<proteinExistence type="predicted"/>
<dbReference type="Proteomes" id="UP000039046">
    <property type="component" value="Unassembled WGS sequence"/>
</dbReference>
<dbReference type="OrthoDB" id="5336565at2759"/>
<dbReference type="STRING" id="1531966.A0A0A1TLV7"/>
<sequence>MATLQSSDSKAIGSSRKRSSSQSLDDLVPKPQKKVHPPFPPTIFWDQLAEIPLTSNALRELRRRALVASYAQVTGQKVAQRDNCCVEQPVSVEASPSILKRIQRFAKNGGPDLSALRGHRALFEVSDNMSIRYDSTKLPSAASEKVYSSATPETMGPYDSAFQQHLIDYHIFPDSYEYPDGRLPPEPTNRRAILEALERPRASLSASTFSRADFHKFQRADKHAKTAREVFYTVIPTIEGEAADGRCVVGGIPFTNFDHLTNSTLVASSPDLFYGARPEQLDGNIRKELNGLVIPSTKHALPIAPNVFLQAKGPNTFLPGALLQACYNGALGARAMHSLQSYGQPTRFYDNKAYVLSWVYHCGTLRLFTVHPLPPPAELGGQLSFVTTHIKSWSMTGDYDYFLQGATAYRNGVDWAKQQRDEAIKEANVIAACKTAT</sequence>
<accession>A0A0A1TLV7</accession>
<evidence type="ECO:0000313" key="2">
    <source>
        <dbReference type="EMBL" id="CEJ91863.1"/>
    </source>
</evidence>
<dbReference type="AlphaFoldDB" id="A0A0A1TLV7"/>
<dbReference type="HOGENOM" id="CLU_023878_1_1_1"/>
<dbReference type="EMBL" id="CDHN01000004">
    <property type="protein sequence ID" value="CEJ91863.1"/>
    <property type="molecule type" value="Genomic_DNA"/>
</dbReference>
<name>A0A0A1TLV7_9HYPO</name>
<reference evidence="2 3" key="1">
    <citation type="journal article" date="2015" name="Genome Announc.">
        <title>Draft Genome Sequence and Gene Annotation of the Entomopathogenic Fungus Verticillium hemipterigenum.</title>
        <authorList>
            <person name="Horn F."/>
            <person name="Habel A."/>
            <person name="Scharf D.H."/>
            <person name="Dworschak J."/>
            <person name="Brakhage A.A."/>
            <person name="Guthke R."/>
            <person name="Hertweck C."/>
            <person name="Linde J."/>
        </authorList>
    </citation>
    <scope>NUCLEOTIDE SEQUENCE [LARGE SCALE GENOMIC DNA]</scope>
</reference>
<evidence type="ECO:0000256" key="1">
    <source>
        <dbReference type="SAM" id="MobiDB-lite"/>
    </source>
</evidence>
<keyword evidence="3" id="KW-1185">Reference proteome</keyword>
<evidence type="ECO:0000313" key="3">
    <source>
        <dbReference type="Proteomes" id="UP000039046"/>
    </source>
</evidence>
<protein>
    <submittedName>
        <fullName evidence="2">Uncharacterized protein</fullName>
    </submittedName>
</protein>
<organism evidence="2 3">
    <name type="scientific">[Torrubiella] hemipterigena</name>
    <dbReference type="NCBI Taxonomy" id="1531966"/>
    <lineage>
        <taxon>Eukaryota</taxon>
        <taxon>Fungi</taxon>
        <taxon>Dikarya</taxon>
        <taxon>Ascomycota</taxon>
        <taxon>Pezizomycotina</taxon>
        <taxon>Sordariomycetes</taxon>
        <taxon>Hypocreomycetidae</taxon>
        <taxon>Hypocreales</taxon>
        <taxon>Clavicipitaceae</taxon>
        <taxon>Clavicipitaceae incertae sedis</taxon>
        <taxon>'Torrubiella' clade</taxon>
    </lineage>
</organism>